<keyword evidence="2" id="KW-1185">Reference proteome</keyword>
<dbReference type="AlphaFoldDB" id="A0A9P7BY10"/>
<proteinExistence type="predicted"/>
<evidence type="ECO:0000313" key="2">
    <source>
        <dbReference type="Proteomes" id="UP000716291"/>
    </source>
</evidence>
<evidence type="ECO:0000313" key="1">
    <source>
        <dbReference type="EMBL" id="KAG1316073.1"/>
    </source>
</evidence>
<accession>A0A9P7BY10</accession>
<name>A0A9P7BY10_RHIOR</name>
<dbReference type="Proteomes" id="UP000716291">
    <property type="component" value="Unassembled WGS sequence"/>
</dbReference>
<protein>
    <submittedName>
        <fullName evidence="1">Uncharacterized protein</fullName>
    </submittedName>
</protein>
<comment type="caution">
    <text evidence="1">The sequence shown here is derived from an EMBL/GenBank/DDBJ whole genome shotgun (WGS) entry which is preliminary data.</text>
</comment>
<dbReference type="EMBL" id="JAANQT010000008">
    <property type="protein sequence ID" value="KAG1316073.1"/>
    <property type="molecule type" value="Genomic_DNA"/>
</dbReference>
<gene>
    <name evidence="1" type="ORF">G6F64_000127</name>
</gene>
<organism evidence="1 2">
    <name type="scientific">Rhizopus oryzae</name>
    <name type="common">Mucormycosis agent</name>
    <name type="synonym">Rhizopus arrhizus var. delemar</name>
    <dbReference type="NCBI Taxonomy" id="64495"/>
    <lineage>
        <taxon>Eukaryota</taxon>
        <taxon>Fungi</taxon>
        <taxon>Fungi incertae sedis</taxon>
        <taxon>Mucoromycota</taxon>
        <taxon>Mucoromycotina</taxon>
        <taxon>Mucoromycetes</taxon>
        <taxon>Mucorales</taxon>
        <taxon>Mucorineae</taxon>
        <taxon>Rhizopodaceae</taxon>
        <taxon>Rhizopus</taxon>
    </lineage>
</organism>
<sequence>MFYPHSSFVIRSHSSLTIVPQETVFQKVAATSAVVPLDSSQHEMMKNKFKFWTIFDALCIIGRGGIVVILRPRHSNLAQDVEKQGFEAKGAPSSAEASLPTAANSAFDLELKQLMTAAYKLSWYESRNLGQDKTKTNKKTKRVCS</sequence>
<reference evidence="1" key="1">
    <citation type="journal article" date="2020" name="Microb. Genom.">
        <title>Genetic diversity of clinical and environmental Mucorales isolates obtained from an investigation of mucormycosis cases among solid organ transplant recipients.</title>
        <authorList>
            <person name="Nguyen M.H."/>
            <person name="Kaul D."/>
            <person name="Muto C."/>
            <person name="Cheng S.J."/>
            <person name="Richter R.A."/>
            <person name="Bruno V.M."/>
            <person name="Liu G."/>
            <person name="Beyhan S."/>
            <person name="Sundermann A.J."/>
            <person name="Mounaud S."/>
            <person name="Pasculle A.W."/>
            <person name="Nierman W.C."/>
            <person name="Driscoll E."/>
            <person name="Cumbie R."/>
            <person name="Clancy C.J."/>
            <person name="Dupont C.L."/>
        </authorList>
    </citation>
    <scope>NUCLEOTIDE SEQUENCE</scope>
    <source>
        <strain evidence="1">GL11</strain>
    </source>
</reference>